<keyword evidence="5" id="KW-0411">Iron-sulfur</keyword>
<dbReference type="PANTHER" id="PTHR23426:SF65">
    <property type="entry name" value="FERREDOXIN-2, MITOCHONDRIAL"/>
    <property type="match status" value="1"/>
</dbReference>
<keyword evidence="3" id="KW-0479">Metal-binding</keyword>
<evidence type="ECO:0000313" key="9">
    <source>
        <dbReference type="Proteomes" id="UP000524237"/>
    </source>
</evidence>
<accession>A0A7W3PP03</accession>
<dbReference type="GO" id="GO:0051537">
    <property type="term" value="F:2 iron, 2 sulfur cluster binding"/>
    <property type="evidence" value="ECO:0007669"/>
    <property type="project" value="UniProtKB-KW"/>
</dbReference>
<dbReference type="PRINTS" id="PR00355">
    <property type="entry name" value="ADRENODOXIN"/>
</dbReference>
<dbReference type="AlphaFoldDB" id="A0A7W3PP03"/>
<gene>
    <name evidence="8" type="ORF">FB555_001060</name>
</gene>
<dbReference type="PROSITE" id="PS00814">
    <property type="entry name" value="ADX"/>
    <property type="match status" value="1"/>
</dbReference>
<dbReference type="GO" id="GO:0140647">
    <property type="term" value="P:P450-containing electron transport chain"/>
    <property type="evidence" value="ECO:0007669"/>
    <property type="project" value="InterPro"/>
</dbReference>
<feature type="domain" description="2Fe-2S ferredoxin-type" evidence="7">
    <location>
        <begin position="2"/>
        <end position="106"/>
    </location>
</feature>
<evidence type="ECO:0000256" key="2">
    <source>
        <dbReference type="ARBA" id="ARBA00022714"/>
    </source>
</evidence>
<dbReference type="InterPro" id="IPR001041">
    <property type="entry name" value="2Fe-2S_ferredoxin-type"/>
</dbReference>
<proteinExistence type="inferred from homology"/>
<dbReference type="GO" id="GO:0046872">
    <property type="term" value="F:metal ion binding"/>
    <property type="evidence" value="ECO:0007669"/>
    <property type="project" value="UniProtKB-KW"/>
</dbReference>
<comment type="caution">
    <text evidence="8">The sequence shown here is derived from an EMBL/GenBank/DDBJ whole genome shotgun (WGS) entry which is preliminary data.</text>
</comment>
<dbReference type="GO" id="GO:0009055">
    <property type="term" value="F:electron transfer activity"/>
    <property type="evidence" value="ECO:0007669"/>
    <property type="project" value="TreeGrafter"/>
</dbReference>
<reference evidence="8 9" key="1">
    <citation type="submission" date="2020-07" db="EMBL/GenBank/DDBJ databases">
        <title>Sequencing the genomes of 1000 actinobacteria strains.</title>
        <authorList>
            <person name="Klenk H.-P."/>
        </authorList>
    </citation>
    <scope>NUCLEOTIDE SEQUENCE [LARGE SCALE GENOMIC DNA]</scope>
    <source>
        <strain evidence="8 9">DSM 23737</strain>
    </source>
</reference>
<evidence type="ECO:0000256" key="6">
    <source>
        <dbReference type="ARBA" id="ARBA00034078"/>
    </source>
</evidence>
<name>A0A7W3PP03_9MICO</name>
<dbReference type="PANTHER" id="PTHR23426">
    <property type="entry name" value="FERREDOXIN/ADRENODOXIN"/>
    <property type="match status" value="1"/>
</dbReference>
<sequence>MPEITYISPDGTTTTLDARVGDSVMETAVKNGVTGIVAECGGACACATCHVYVDGAFMDAVGEAGDLEDDMLDGTASERTPHSRLSCQIKMRDDLNGLTVRIAPKQV</sequence>
<evidence type="ECO:0000259" key="7">
    <source>
        <dbReference type="PROSITE" id="PS51085"/>
    </source>
</evidence>
<evidence type="ECO:0000256" key="5">
    <source>
        <dbReference type="ARBA" id="ARBA00023014"/>
    </source>
</evidence>
<dbReference type="PROSITE" id="PS51085">
    <property type="entry name" value="2FE2S_FER_2"/>
    <property type="match status" value="1"/>
</dbReference>
<keyword evidence="9" id="KW-1185">Reference proteome</keyword>
<dbReference type="Gene3D" id="3.10.20.30">
    <property type="match status" value="1"/>
</dbReference>
<keyword evidence="2" id="KW-0001">2Fe-2S</keyword>
<dbReference type="Pfam" id="PF00111">
    <property type="entry name" value="Fer2"/>
    <property type="match status" value="1"/>
</dbReference>
<evidence type="ECO:0000313" key="8">
    <source>
        <dbReference type="EMBL" id="MBA8828962.1"/>
    </source>
</evidence>
<dbReference type="InterPro" id="IPR018298">
    <property type="entry name" value="Adrenodoxin_Fe-S_BS"/>
</dbReference>
<dbReference type="SUPFAM" id="SSF54292">
    <property type="entry name" value="2Fe-2S ferredoxin-like"/>
    <property type="match status" value="1"/>
</dbReference>
<evidence type="ECO:0000256" key="1">
    <source>
        <dbReference type="ARBA" id="ARBA00010914"/>
    </source>
</evidence>
<dbReference type="InterPro" id="IPR036010">
    <property type="entry name" value="2Fe-2S_ferredoxin-like_sf"/>
</dbReference>
<evidence type="ECO:0000256" key="3">
    <source>
        <dbReference type="ARBA" id="ARBA00022723"/>
    </source>
</evidence>
<dbReference type="InterPro" id="IPR001055">
    <property type="entry name" value="Adrenodoxin-like"/>
</dbReference>
<dbReference type="CDD" id="cd00207">
    <property type="entry name" value="fer2"/>
    <property type="match status" value="1"/>
</dbReference>
<dbReference type="EMBL" id="JACGWU010000002">
    <property type="protein sequence ID" value="MBA8828962.1"/>
    <property type="molecule type" value="Genomic_DNA"/>
</dbReference>
<comment type="cofactor">
    <cofactor evidence="6">
        <name>[2Fe-2S] cluster</name>
        <dbReference type="ChEBI" id="CHEBI:190135"/>
    </cofactor>
</comment>
<organism evidence="8 9">
    <name type="scientific">Alpinimonas psychrophila</name>
    <dbReference type="NCBI Taxonomy" id="748908"/>
    <lineage>
        <taxon>Bacteria</taxon>
        <taxon>Bacillati</taxon>
        <taxon>Actinomycetota</taxon>
        <taxon>Actinomycetes</taxon>
        <taxon>Micrococcales</taxon>
        <taxon>Microbacteriaceae</taxon>
        <taxon>Alpinimonas</taxon>
    </lineage>
</organism>
<evidence type="ECO:0000256" key="4">
    <source>
        <dbReference type="ARBA" id="ARBA00023004"/>
    </source>
</evidence>
<dbReference type="GO" id="GO:0005829">
    <property type="term" value="C:cytosol"/>
    <property type="evidence" value="ECO:0007669"/>
    <property type="project" value="TreeGrafter"/>
</dbReference>
<keyword evidence="4" id="KW-0408">Iron</keyword>
<protein>
    <submittedName>
        <fullName evidence="8">2Fe-2S ferredoxin</fullName>
    </submittedName>
</protein>
<dbReference type="InterPro" id="IPR012675">
    <property type="entry name" value="Beta-grasp_dom_sf"/>
</dbReference>
<dbReference type="Proteomes" id="UP000524237">
    <property type="component" value="Unassembled WGS sequence"/>
</dbReference>
<dbReference type="RefSeq" id="WP_182484396.1">
    <property type="nucleotide sequence ID" value="NZ_JACGWU010000002.1"/>
</dbReference>
<comment type="similarity">
    <text evidence="1">Belongs to the adrenodoxin/putidaredoxin family.</text>
</comment>